<feature type="compositionally biased region" description="Basic and acidic residues" evidence="1">
    <location>
        <begin position="109"/>
        <end position="120"/>
    </location>
</feature>
<dbReference type="AlphaFoldDB" id="A0A8S9XZY4"/>
<feature type="region of interest" description="Disordered" evidence="1">
    <location>
        <begin position="34"/>
        <end position="74"/>
    </location>
</feature>
<keyword evidence="3" id="KW-1185">Reference proteome</keyword>
<name>A0A8S9XZY4_APOLU</name>
<gene>
    <name evidence="2" type="ORF">GE061_011572</name>
</gene>
<dbReference type="EMBL" id="WIXP02000003">
    <property type="protein sequence ID" value="KAF6213848.1"/>
    <property type="molecule type" value="Genomic_DNA"/>
</dbReference>
<organism evidence="2 3">
    <name type="scientific">Apolygus lucorum</name>
    <name type="common">Small green plant bug</name>
    <name type="synonym">Lygocoris lucorum</name>
    <dbReference type="NCBI Taxonomy" id="248454"/>
    <lineage>
        <taxon>Eukaryota</taxon>
        <taxon>Metazoa</taxon>
        <taxon>Ecdysozoa</taxon>
        <taxon>Arthropoda</taxon>
        <taxon>Hexapoda</taxon>
        <taxon>Insecta</taxon>
        <taxon>Pterygota</taxon>
        <taxon>Neoptera</taxon>
        <taxon>Paraneoptera</taxon>
        <taxon>Hemiptera</taxon>
        <taxon>Heteroptera</taxon>
        <taxon>Panheteroptera</taxon>
        <taxon>Cimicomorpha</taxon>
        <taxon>Miridae</taxon>
        <taxon>Mirini</taxon>
        <taxon>Apolygus</taxon>
    </lineage>
</organism>
<accession>A0A8S9XZY4</accession>
<protein>
    <submittedName>
        <fullName evidence="2">Uncharacterized protein</fullName>
    </submittedName>
</protein>
<reference evidence="2" key="1">
    <citation type="journal article" date="2021" name="Mol. Ecol. Resour.">
        <title>Apolygus lucorum genome provides insights into omnivorousness and mesophyll feeding.</title>
        <authorList>
            <person name="Liu Y."/>
            <person name="Liu H."/>
            <person name="Wang H."/>
            <person name="Huang T."/>
            <person name="Liu B."/>
            <person name="Yang B."/>
            <person name="Yin L."/>
            <person name="Li B."/>
            <person name="Zhang Y."/>
            <person name="Zhang S."/>
            <person name="Jiang F."/>
            <person name="Zhang X."/>
            <person name="Ren Y."/>
            <person name="Wang B."/>
            <person name="Wang S."/>
            <person name="Lu Y."/>
            <person name="Wu K."/>
            <person name="Fan W."/>
            <person name="Wang G."/>
        </authorList>
    </citation>
    <scope>NUCLEOTIDE SEQUENCE</scope>
    <source>
        <strain evidence="2">12Hb</strain>
    </source>
</reference>
<sequence>MFINQTLQERYSRILEHLAKIDDVISETLGLARDGENRSSVEDSPASPDESVELETAKESDRISSVLTETEGISEAACEMTEGDGEIIEGNSDAMKSNSEIMMDTDSEMCGHDSESRAVSEEDLAYEGPEIVIDAQIETGTEGKNETE</sequence>
<evidence type="ECO:0000313" key="2">
    <source>
        <dbReference type="EMBL" id="KAF6213848.1"/>
    </source>
</evidence>
<feature type="region of interest" description="Disordered" evidence="1">
    <location>
        <begin position="106"/>
        <end position="129"/>
    </location>
</feature>
<dbReference type="Proteomes" id="UP000466442">
    <property type="component" value="Unassembled WGS sequence"/>
</dbReference>
<evidence type="ECO:0000313" key="3">
    <source>
        <dbReference type="Proteomes" id="UP000466442"/>
    </source>
</evidence>
<evidence type="ECO:0000256" key="1">
    <source>
        <dbReference type="SAM" id="MobiDB-lite"/>
    </source>
</evidence>
<comment type="caution">
    <text evidence="2">The sequence shown here is derived from an EMBL/GenBank/DDBJ whole genome shotgun (WGS) entry which is preliminary data.</text>
</comment>
<proteinExistence type="predicted"/>